<keyword evidence="1" id="KW-1185">Reference proteome</keyword>
<organism evidence="1 2">
    <name type="scientific">Romanomermis culicivorax</name>
    <name type="common">Nematode worm</name>
    <dbReference type="NCBI Taxonomy" id="13658"/>
    <lineage>
        <taxon>Eukaryota</taxon>
        <taxon>Metazoa</taxon>
        <taxon>Ecdysozoa</taxon>
        <taxon>Nematoda</taxon>
        <taxon>Enoplea</taxon>
        <taxon>Dorylaimia</taxon>
        <taxon>Mermithida</taxon>
        <taxon>Mermithoidea</taxon>
        <taxon>Mermithidae</taxon>
        <taxon>Romanomermis</taxon>
    </lineage>
</organism>
<dbReference type="Proteomes" id="UP000887565">
    <property type="component" value="Unplaced"/>
</dbReference>
<reference evidence="2" key="1">
    <citation type="submission" date="2022-11" db="UniProtKB">
        <authorList>
            <consortium name="WormBaseParasite"/>
        </authorList>
    </citation>
    <scope>IDENTIFICATION</scope>
</reference>
<accession>A0A915JFJ9</accession>
<sequence length="105" mass="11946">MTTVRSHFEYKSQHLVKSPTAGSKIEWRNDDGRATNFTTLCFIAGQPRLAERRKERFRAHRDGVRLASPPLLCFIGAVDECAVEAKAERTLVTRVPFLLESIRES</sequence>
<name>A0A915JFJ9_ROMCU</name>
<dbReference type="AlphaFoldDB" id="A0A915JFJ9"/>
<protein>
    <submittedName>
        <fullName evidence="2">Uncharacterized protein</fullName>
    </submittedName>
</protein>
<evidence type="ECO:0000313" key="2">
    <source>
        <dbReference type="WBParaSite" id="nRc.2.0.1.t24959-RA"/>
    </source>
</evidence>
<proteinExistence type="predicted"/>
<evidence type="ECO:0000313" key="1">
    <source>
        <dbReference type="Proteomes" id="UP000887565"/>
    </source>
</evidence>
<dbReference type="WBParaSite" id="nRc.2.0.1.t24959-RA">
    <property type="protein sequence ID" value="nRc.2.0.1.t24959-RA"/>
    <property type="gene ID" value="nRc.2.0.1.g24959"/>
</dbReference>